<organism evidence="1">
    <name type="scientific">marine metagenome</name>
    <dbReference type="NCBI Taxonomy" id="408172"/>
    <lineage>
        <taxon>unclassified sequences</taxon>
        <taxon>metagenomes</taxon>
        <taxon>ecological metagenomes</taxon>
    </lineage>
</organism>
<gene>
    <name evidence="1" type="ORF">METZ01_LOCUS337763</name>
</gene>
<sequence>VIDENGTLRTLMDGKTIAYLDENRVTRAQLYADGFFLSDENGNVVWRTPER</sequence>
<dbReference type="AlphaFoldDB" id="A0A382QHA4"/>
<feature type="non-terminal residue" evidence="1">
    <location>
        <position position="1"/>
    </location>
</feature>
<reference evidence="1" key="1">
    <citation type="submission" date="2018-05" db="EMBL/GenBank/DDBJ databases">
        <authorList>
            <person name="Lanie J.A."/>
            <person name="Ng W.-L."/>
            <person name="Kazmierczak K.M."/>
            <person name="Andrzejewski T.M."/>
            <person name="Davidsen T.M."/>
            <person name="Wayne K.J."/>
            <person name="Tettelin H."/>
            <person name="Glass J.I."/>
            <person name="Rusch D."/>
            <person name="Podicherti R."/>
            <person name="Tsui H.-C.T."/>
            <person name="Winkler M.E."/>
        </authorList>
    </citation>
    <scope>NUCLEOTIDE SEQUENCE</scope>
</reference>
<accession>A0A382QHA4</accession>
<proteinExistence type="predicted"/>
<name>A0A382QHA4_9ZZZZ</name>
<evidence type="ECO:0000313" key="1">
    <source>
        <dbReference type="EMBL" id="SVC84909.1"/>
    </source>
</evidence>
<dbReference type="EMBL" id="UINC01114537">
    <property type="protein sequence ID" value="SVC84909.1"/>
    <property type="molecule type" value="Genomic_DNA"/>
</dbReference>
<protein>
    <submittedName>
        <fullName evidence="1">Uncharacterized protein</fullName>
    </submittedName>
</protein>